<sequence>MAPSPDMHHRVKCAGKSAGIRRWQRKGKTMSIHLLVICSDCHGPEHDLREAGGSMSDMMMTGNTKWKLWLIVHLRHVPLTDGQWALRFPYKTFVTRQKPDRQDRIGMPRVNREPFPWISHHLYLNTTSTACHILDQDVDYVQPSNQLSNVDGGRFVWDWLGPYCRLNVQMRRCRNKSLAAFSFLLQPLFDVMESVVGAMSPLD</sequence>
<reference evidence="1 2" key="1">
    <citation type="journal article" date="2023" name="Sci. Data">
        <title>Genome assembly of the Korean intertidal mud-creeper Batillaria attramentaria.</title>
        <authorList>
            <person name="Patra A.K."/>
            <person name="Ho P.T."/>
            <person name="Jun S."/>
            <person name="Lee S.J."/>
            <person name="Kim Y."/>
            <person name="Won Y.J."/>
        </authorList>
    </citation>
    <scope>NUCLEOTIDE SEQUENCE [LARGE SCALE GENOMIC DNA]</scope>
    <source>
        <strain evidence="1">Wonlab-2016</strain>
    </source>
</reference>
<keyword evidence="2" id="KW-1185">Reference proteome</keyword>
<evidence type="ECO:0000313" key="1">
    <source>
        <dbReference type="EMBL" id="KAK7487499.1"/>
    </source>
</evidence>
<dbReference type="EMBL" id="JACVVK020000163">
    <property type="protein sequence ID" value="KAK7487499.1"/>
    <property type="molecule type" value="Genomic_DNA"/>
</dbReference>
<dbReference type="Proteomes" id="UP001519460">
    <property type="component" value="Unassembled WGS sequence"/>
</dbReference>
<name>A0ABD0KK19_9CAEN</name>
<evidence type="ECO:0000313" key="2">
    <source>
        <dbReference type="Proteomes" id="UP001519460"/>
    </source>
</evidence>
<comment type="caution">
    <text evidence="1">The sequence shown here is derived from an EMBL/GenBank/DDBJ whole genome shotgun (WGS) entry which is preliminary data.</text>
</comment>
<gene>
    <name evidence="1" type="ORF">BaRGS_00021201</name>
</gene>
<accession>A0ABD0KK19</accession>
<proteinExistence type="predicted"/>
<protein>
    <submittedName>
        <fullName evidence="1">Uncharacterized protein</fullName>
    </submittedName>
</protein>
<organism evidence="1 2">
    <name type="scientific">Batillaria attramentaria</name>
    <dbReference type="NCBI Taxonomy" id="370345"/>
    <lineage>
        <taxon>Eukaryota</taxon>
        <taxon>Metazoa</taxon>
        <taxon>Spiralia</taxon>
        <taxon>Lophotrochozoa</taxon>
        <taxon>Mollusca</taxon>
        <taxon>Gastropoda</taxon>
        <taxon>Caenogastropoda</taxon>
        <taxon>Sorbeoconcha</taxon>
        <taxon>Cerithioidea</taxon>
        <taxon>Batillariidae</taxon>
        <taxon>Batillaria</taxon>
    </lineage>
</organism>
<dbReference type="AlphaFoldDB" id="A0ABD0KK19"/>